<sequence length="49" mass="5367">MDKLHPYRGLIPPLARPHPLGTAVKSFRGASRRRPNRQLLGAPGSRPIG</sequence>
<dbReference type="AlphaFoldDB" id="I2AWI7"/>
<feature type="region of interest" description="Disordered" evidence="1">
    <location>
        <begin position="1"/>
        <end position="49"/>
    </location>
</feature>
<reference evidence="2" key="2">
    <citation type="submission" date="2012-04" db="EMBL/GenBank/DDBJ databases">
        <authorList>
            <person name="Op den Camp R.H.M."/>
            <person name="Polone E."/>
            <person name="Fedorova E."/>
            <person name="Roelofsen W."/>
            <person name="Squartini A."/>
            <person name="Op den Camp H.J.M."/>
            <person name="Bisseling T."/>
            <person name="Geurts R."/>
        </authorList>
    </citation>
    <scope>NUCLEOTIDE SEQUENCE</scope>
    <source>
        <strain evidence="2">WUR2</strain>
    </source>
</reference>
<organism evidence="2">
    <name type="scientific">Mesorhizobium plurifarium</name>
    <dbReference type="NCBI Taxonomy" id="69974"/>
    <lineage>
        <taxon>Bacteria</taxon>
        <taxon>Pseudomonadati</taxon>
        <taxon>Pseudomonadota</taxon>
        <taxon>Alphaproteobacteria</taxon>
        <taxon>Hyphomicrobiales</taxon>
        <taxon>Phyllobacteriaceae</taxon>
        <taxon>Mesorhizobium</taxon>
    </lineage>
</organism>
<evidence type="ECO:0000313" key="2">
    <source>
        <dbReference type="EMBL" id="AFJ42529.1"/>
    </source>
</evidence>
<dbReference type="EMBL" id="JQ889859">
    <property type="protein sequence ID" value="AFJ42529.1"/>
    <property type="molecule type" value="Genomic_DNA"/>
</dbReference>
<accession>I2AWI7</accession>
<protein>
    <submittedName>
        <fullName evidence="2">Uncharacterized protein</fullName>
    </submittedName>
</protein>
<name>I2AWI7_MESPL</name>
<reference evidence="2" key="1">
    <citation type="journal article" date="2012" name="Mol. Plant Microbe Interact.">
        <title>Nonlegume Parasponia andersonii deploys a broad rhizobium host range strategy resulting in largely variable symbiotic effectiveness.</title>
        <authorList>
            <person name="Op den Camp R.H."/>
            <person name="Polone E."/>
            <person name="Fedorova E."/>
            <person name="Roelofsen W."/>
            <person name="Squartini A."/>
            <person name="Op den Camp H.J."/>
            <person name="Bisseling T."/>
            <person name="Geurts R."/>
        </authorList>
    </citation>
    <scope>NUCLEOTIDE SEQUENCE</scope>
    <source>
        <strain evidence="2">WUR2</strain>
    </source>
</reference>
<evidence type="ECO:0000256" key="1">
    <source>
        <dbReference type="SAM" id="MobiDB-lite"/>
    </source>
</evidence>
<proteinExistence type="predicted"/>